<evidence type="ECO:0000313" key="4">
    <source>
        <dbReference type="Proteomes" id="UP000490800"/>
    </source>
</evidence>
<comment type="similarity">
    <text evidence="1">Belongs to the NAD(P)-dependent epimerase/dehydratase family.</text>
</comment>
<evidence type="ECO:0000313" key="3">
    <source>
        <dbReference type="EMBL" id="MVO97956.1"/>
    </source>
</evidence>
<proteinExistence type="inferred from homology"/>
<dbReference type="OrthoDB" id="9771073at2"/>
<keyword evidence="4" id="KW-1185">Reference proteome</keyword>
<sequence length="304" mass="32962">MRTVVTGGAGFIGSHLSEALVRDGHEVHILDNLSSGKKEWVPPGSTLHQTDLTQPEAAGLIGQLRPEVVFHLAAQADVQRSIADPALDADVNITGTVRLLEACRKHGAGRFVFASTSGVYGDSSSPLLSEDAPAAPLSYYGQSKLAAEGYIRIFNRLYGLPYTILRYGNVYGPRQTPKGEGGVVAVFMERLRQNLPLGIHGDGEQTRDFIYVRDVVEANLSAASAPGSGVYHVSTGRPTTIRRIAELLGDFRGQEVPIHFTPPRPGDIRHSCLDNTRAKQSLGWSPRFRVEEGLLDTYTSFLGK</sequence>
<dbReference type="PANTHER" id="PTHR43000">
    <property type="entry name" value="DTDP-D-GLUCOSE 4,6-DEHYDRATASE-RELATED"/>
    <property type="match status" value="1"/>
</dbReference>
<comment type="caution">
    <text evidence="3">The sequence shown here is derived from an EMBL/GenBank/DDBJ whole genome shotgun (WGS) entry which is preliminary data.</text>
</comment>
<name>A0A7X3FDV6_9BACL</name>
<reference evidence="3 4" key="1">
    <citation type="journal article" date="2019" name="Microorganisms">
        <title>Paenibacillus lutrae sp. nov., A Chitinolytic Species Isolated from A River Otter in Castril Natural Park, Granada, Spain.</title>
        <authorList>
            <person name="Rodriguez M."/>
            <person name="Reina J.C."/>
            <person name="Bejar V."/>
            <person name="Llamas I."/>
        </authorList>
    </citation>
    <scope>NUCLEOTIDE SEQUENCE [LARGE SCALE GENOMIC DNA]</scope>
    <source>
        <strain evidence="3 4">N10</strain>
    </source>
</reference>
<gene>
    <name evidence="3" type="ORF">EDM21_00085</name>
</gene>
<evidence type="ECO:0000259" key="2">
    <source>
        <dbReference type="Pfam" id="PF01370"/>
    </source>
</evidence>
<dbReference type="EMBL" id="RHLK01000001">
    <property type="protein sequence ID" value="MVO97956.1"/>
    <property type="molecule type" value="Genomic_DNA"/>
</dbReference>
<protein>
    <submittedName>
        <fullName evidence="3">NAD-dependent epimerase/dehydratase family protein</fullName>
    </submittedName>
</protein>
<evidence type="ECO:0000256" key="1">
    <source>
        <dbReference type="ARBA" id="ARBA00007637"/>
    </source>
</evidence>
<dbReference type="RefSeq" id="WP_157331744.1">
    <property type="nucleotide sequence ID" value="NZ_RHLK01000001.1"/>
</dbReference>
<accession>A0A7X3FDV6</accession>
<dbReference type="Gene3D" id="3.40.50.720">
    <property type="entry name" value="NAD(P)-binding Rossmann-like Domain"/>
    <property type="match status" value="1"/>
</dbReference>
<dbReference type="InterPro" id="IPR036291">
    <property type="entry name" value="NAD(P)-bd_dom_sf"/>
</dbReference>
<dbReference type="Gene3D" id="3.90.25.10">
    <property type="entry name" value="UDP-galactose 4-epimerase, domain 1"/>
    <property type="match status" value="1"/>
</dbReference>
<feature type="domain" description="NAD-dependent epimerase/dehydratase" evidence="2">
    <location>
        <begin position="4"/>
        <end position="228"/>
    </location>
</feature>
<dbReference type="SUPFAM" id="SSF51735">
    <property type="entry name" value="NAD(P)-binding Rossmann-fold domains"/>
    <property type="match status" value="1"/>
</dbReference>
<dbReference type="AlphaFoldDB" id="A0A7X3FDV6"/>
<organism evidence="3 4">
    <name type="scientific">Paenibacillus lutrae</name>
    <dbReference type="NCBI Taxonomy" id="2078573"/>
    <lineage>
        <taxon>Bacteria</taxon>
        <taxon>Bacillati</taxon>
        <taxon>Bacillota</taxon>
        <taxon>Bacilli</taxon>
        <taxon>Bacillales</taxon>
        <taxon>Paenibacillaceae</taxon>
        <taxon>Paenibacillus</taxon>
    </lineage>
</organism>
<dbReference type="Pfam" id="PF01370">
    <property type="entry name" value="Epimerase"/>
    <property type="match status" value="1"/>
</dbReference>
<dbReference type="Proteomes" id="UP000490800">
    <property type="component" value="Unassembled WGS sequence"/>
</dbReference>
<dbReference type="InterPro" id="IPR001509">
    <property type="entry name" value="Epimerase_deHydtase"/>
</dbReference>